<dbReference type="KEGG" id="sat:SYN_02341"/>
<protein>
    <submittedName>
        <fullName evidence="1">Pentapeptide repeat protein</fullName>
    </submittedName>
</protein>
<proteinExistence type="predicted"/>
<reference evidence="1 2" key="1">
    <citation type="journal article" date="2007" name="Proc. Natl. Acad. Sci. U.S.A.">
        <title>The genome of Syntrophus aciditrophicus: life at the thermodynamic limit of microbial growth.</title>
        <authorList>
            <person name="McInerney M.J."/>
            <person name="Rohlin L."/>
            <person name="Mouttaki H."/>
            <person name="Kim U."/>
            <person name="Krupp R.S."/>
            <person name="Rios-Hernandez L."/>
            <person name="Sieber J."/>
            <person name="Struchtemeyer C.G."/>
            <person name="Bhattacharyya A."/>
            <person name="Campbell J.W."/>
            <person name="Gunsalus R.P."/>
        </authorList>
    </citation>
    <scope>NUCLEOTIDE SEQUENCE [LARGE SCALE GENOMIC DNA]</scope>
    <source>
        <strain evidence="1 2">SB</strain>
    </source>
</reference>
<dbReference type="Gene3D" id="2.160.20.80">
    <property type="entry name" value="E3 ubiquitin-protein ligase SopA"/>
    <property type="match status" value="2"/>
</dbReference>
<gene>
    <name evidence="1" type="ORF">SYN_02341</name>
</gene>
<dbReference type="PANTHER" id="PTHR14136">
    <property type="entry name" value="BTB_POZ DOMAIN-CONTAINING PROTEIN KCTD9"/>
    <property type="match status" value="1"/>
</dbReference>
<dbReference type="InterPro" id="IPR001646">
    <property type="entry name" value="5peptide_repeat"/>
</dbReference>
<evidence type="ECO:0000313" key="1">
    <source>
        <dbReference type="EMBL" id="ABC76385.1"/>
    </source>
</evidence>
<name>Q2LPH9_SYNAS</name>
<dbReference type="Pfam" id="PF00805">
    <property type="entry name" value="Pentapeptide"/>
    <property type="match status" value="3"/>
</dbReference>
<dbReference type="Proteomes" id="UP000001933">
    <property type="component" value="Chromosome"/>
</dbReference>
<dbReference type="SUPFAM" id="SSF141571">
    <property type="entry name" value="Pentapeptide repeat-like"/>
    <property type="match status" value="1"/>
</dbReference>
<dbReference type="STRING" id="56780.SYN_02341"/>
<dbReference type="EMBL" id="CP000252">
    <property type="protein sequence ID" value="ABC76385.1"/>
    <property type="molecule type" value="Genomic_DNA"/>
</dbReference>
<dbReference type="eggNOG" id="COG1357">
    <property type="taxonomic scope" value="Bacteria"/>
</dbReference>
<keyword evidence="2" id="KW-1185">Reference proteome</keyword>
<dbReference type="InParanoid" id="Q2LPH9"/>
<dbReference type="PANTHER" id="PTHR14136:SF17">
    <property type="entry name" value="BTB_POZ DOMAIN-CONTAINING PROTEIN KCTD9"/>
    <property type="match status" value="1"/>
</dbReference>
<organism evidence="1 2">
    <name type="scientific">Syntrophus aciditrophicus (strain SB)</name>
    <dbReference type="NCBI Taxonomy" id="56780"/>
    <lineage>
        <taxon>Bacteria</taxon>
        <taxon>Pseudomonadati</taxon>
        <taxon>Thermodesulfobacteriota</taxon>
        <taxon>Syntrophia</taxon>
        <taxon>Syntrophales</taxon>
        <taxon>Syntrophaceae</taxon>
        <taxon>Syntrophus</taxon>
    </lineage>
</organism>
<dbReference type="InterPro" id="IPR051082">
    <property type="entry name" value="Pentapeptide-BTB/POZ_domain"/>
</dbReference>
<evidence type="ECO:0000313" key="2">
    <source>
        <dbReference type="Proteomes" id="UP000001933"/>
    </source>
</evidence>
<dbReference type="AlphaFoldDB" id="Q2LPH9"/>
<accession>Q2LPH9</accession>
<sequence>MWIHANIWIRRLDIGSLYMETEKLLKILREGPEIWNQLRSENPQPFIDLSGTNLSGTNLNRVNLSGTSLRKADLCKAYLNGANLSKADLNGANLEKAELIGANLSKANLKKADLSGADLDGANLSGANLWMADLIGTNLWKANLQGVNLGGANLRKACLSGADLREAYLFKANLWKASLHETDLHGANLNDAYLSLADLSRANLSNATLRMADLSGANLQEVNLCHAVVVQADLKYAKLKHCRIYGISAWGVEINEYTEQRDLIITPINQSSITVDNLEVAQFIDLLLNNVKIRHIIDAITSKVVLILGRFSKERKTVLDALREELYRRDLTPIILDFEKPASRDITDTVETIARMSKFVIADLTDPSSIPHELTAIVPLLRKTPVIPLRHVGSGDYSMFDELKNYSWVLKIHEYDDAGSLRSNLPMVIAPADQMAEKLRK</sequence>
<dbReference type="HOGENOM" id="CLU_040409_0_0_7"/>